<gene>
    <name evidence="1" type="ORF">L873DRAFT_1626525</name>
</gene>
<protein>
    <recommendedName>
        <fullName evidence="3">Tc1-like transposase DDE domain-containing protein</fullName>
    </recommendedName>
</protein>
<feature type="non-terminal residue" evidence="1">
    <location>
        <position position="1"/>
    </location>
</feature>
<evidence type="ECO:0008006" key="3">
    <source>
        <dbReference type="Google" id="ProtNLM"/>
    </source>
</evidence>
<proteinExistence type="predicted"/>
<reference evidence="1 2" key="1">
    <citation type="journal article" date="2018" name="Nat. Ecol. Evol.">
        <title>Pezizomycetes genomes reveal the molecular basis of ectomycorrhizal truffle lifestyle.</title>
        <authorList>
            <person name="Murat C."/>
            <person name="Payen T."/>
            <person name="Noel B."/>
            <person name="Kuo A."/>
            <person name="Morin E."/>
            <person name="Chen J."/>
            <person name="Kohler A."/>
            <person name="Krizsan K."/>
            <person name="Balestrini R."/>
            <person name="Da Silva C."/>
            <person name="Montanini B."/>
            <person name="Hainaut M."/>
            <person name="Levati E."/>
            <person name="Barry K.W."/>
            <person name="Belfiori B."/>
            <person name="Cichocki N."/>
            <person name="Clum A."/>
            <person name="Dockter R.B."/>
            <person name="Fauchery L."/>
            <person name="Guy J."/>
            <person name="Iotti M."/>
            <person name="Le Tacon F."/>
            <person name="Lindquist E.A."/>
            <person name="Lipzen A."/>
            <person name="Malagnac F."/>
            <person name="Mello A."/>
            <person name="Molinier V."/>
            <person name="Miyauchi S."/>
            <person name="Poulain J."/>
            <person name="Riccioni C."/>
            <person name="Rubini A."/>
            <person name="Sitrit Y."/>
            <person name="Splivallo R."/>
            <person name="Traeger S."/>
            <person name="Wang M."/>
            <person name="Zifcakova L."/>
            <person name="Wipf D."/>
            <person name="Zambonelli A."/>
            <person name="Paolocci F."/>
            <person name="Nowrousian M."/>
            <person name="Ottonello S."/>
            <person name="Baldrian P."/>
            <person name="Spatafora J.W."/>
            <person name="Henrissat B."/>
            <person name="Nagy L.G."/>
            <person name="Aury J.M."/>
            <person name="Wincker P."/>
            <person name="Grigoriev I.V."/>
            <person name="Bonfante P."/>
            <person name="Martin F.M."/>
        </authorList>
    </citation>
    <scope>NUCLEOTIDE SEQUENCE [LARGE SCALE GENOMIC DNA]</scope>
    <source>
        <strain evidence="1 2">120613-1</strain>
    </source>
</reference>
<sequence>GQKVIFYPKFHCEINFIEHFWCSAKYYTRENYQYSLEGLRETIPCGLDLVSTATI</sequence>
<name>A0A3N4JUR2_9PEZI</name>
<accession>A0A3N4JUR2</accession>
<dbReference type="Proteomes" id="UP000276215">
    <property type="component" value="Unassembled WGS sequence"/>
</dbReference>
<keyword evidence="2" id="KW-1185">Reference proteome</keyword>
<feature type="non-terminal residue" evidence="1">
    <location>
        <position position="55"/>
    </location>
</feature>
<evidence type="ECO:0000313" key="2">
    <source>
        <dbReference type="Proteomes" id="UP000276215"/>
    </source>
</evidence>
<dbReference type="EMBL" id="ML120376">
    <property type="protein sequence ID" value="RPB00938.1"/>
    <property type="molecule type" value="Genomic_DNA"/>
</dbReference>
<evidence type="ECO:0000313" key="1">
    <source>
        <dbReference type="EMBL" id="RPB00938.1"/>
    </source>
</evidence>
<dbReference type="STRING" id="1336337.A0A3N4JUR2"/>
<dbReference type="AlphaFoldDB" id="A0A3N4JUR2"/>
<dbReference type="OrthoDB" id="5411700at2759"/>
<organism evidence="1 2">
    <name type="scientific">Choiromyces venosus 120613-1</name>
    <dbReference type="NCBI Taxonomy" id="1336337"/>
    <lineage>
        <taxon>Eukaryota</taxon>
        <taxon>Fungi</taxon>
        <taxon>Dikarya</taxon>
        <taxon>Ascomycota</taxon>
        <taxon>Pezizomycotina</taxon>
        <taxon>Pezizomycetes</taxon>
        <taxon>Pezizales</taxon>
        <taxon>Tuberaceae</taxon>
        <taxon>Choiromyces</taxon>
    </lineage>
</organism>